<dbReference type="PATRIC" id="fig|1265820.5.peg.2665"/>
<dbReference type="InterPro" id="IPR016136">
    <property type="entry name" value="DNA_helicase_N/primase_C"/>
</dbReference>
<dbReference type="GO" id="GO:0003678">
    <property type="term" value="F:DNA helicase activity"/>
    <property type="evidence" value="ECO:0007669"/>
    <property type="project" value="InterPro"/>
</dbReference>
<accession>W7C3W7</accession>
<comment type="caution">
    <text evidence="4">The sequence shown here is derived from an EMBL/GenBank/DDBJ whole genome shotgun (WGS) entry which is preliminary data.</text>
</comment>
<dbReference type="AlphaFoldDB" id="W7C3W7"/>
<dbReference type="GO" id="GO:0003677">
    <property type="term" value="F:DNA binding"/>
    <property type="evidence" value="ECO:0007669"/>
    <property type="project" value="UniProtKB-KW"/>
</dbReference>
<evidence type="ECO:0000256" key="1">
    <source>
        <dbReference type="ARBA" id="ARBA00022705"/>
    </source>
</evidence>
<dbReference type="InterPro" id="IPR036185">
    <property type="entry name" value="DNA_heli_DnaB-like_N_sf"/>
</dbReference>
<dbReference type="Pfam" id="PF00772">
    <property type="entry name" value="DnaB"/>
    <property type="match status" value="1"/>
</dbReference>
<dbReference type="RefSeq" id="WP_077913888.1">
    <property type="nucleotide sequence ID" value="NZ_AODE01000026.1"/>
</dbReference>
<feature type="domain" description="DNA helicase DnaB-like N-terminal" evidence="3">
    <location>
        <begin position="6"/>
        <end position="36"/>
    </location>
</feature>
<proteinExistence type="predicted"/>
<keyword evidence="2" id="KW-0238">DNA-binding</keyword>
<dbReference type="InterPro" id="IPR007693">
    <property type="entry name" value="DNA_helicase_DnaB-like_N"/>
</dbReference>
<dbReference type="SUPFAM" id="SSF48024">
    <property type="entry name" value="N-terminal domain of DnaB helicase"/>
    <property type="match status" value="1"/>
</dbReference>
<organism evidence="4 5">
    <name type="scientific">Listeria cornellensis FSL F6-0969</name>
    <dbReference type="NCBI Taxonomy" id="1265820"/>
    <lineage>
        <taxon>Bacteria</taxon>
        <taxon>Bacillati</taxon>
        <taxon>Bacillota</taxon>
        <taxon>Bacilli</taxon>
        <taxon>Bacillales</taxon>
        <taxon>Listeriaceae</taxon>
        <taxon>Listeria</taxon>
    </lineage>
</organism>
<reference evidence="4 5" key="1">
    <citation type="journal article" date="2014" name="Int. J. Syst. Evol. Microbiol.">
        <title>Listeria floridensis sp. nov., Listeria aquatica sp. nov., Listeria cornellensis sp. nov., Listeria riparia sp. nov. and Listeria grandensis sp. nov., from agricultural and natural environments.</title>
        <authorList>
            <person name="den Bakker H.C."/>
            <person name="Warchocki S."/>
            <person name="Wright E.M."/>
            <person name="Allred A.F."/>
            <person name="Ahlstrom C."/>
            <person name="Manuel C.S."/>
            <person name="Stasiewicz M.J."/>
            <person name="Burrell A."/>
            <person name="Roof S."/>
            <person name="Strawn L."/>
            <person name="Fortes E.D."/>
            <person name="Nightingale K.K."/>
            <person name="Kephart D."/>
            <person name="Wiedmann M."/>
        </authorList>
    </citation>
    <scope>NUCLEOTIDE SEQUENCE [LARGE SCALE GENOMIC DNA]</scope>
    <source>
        <strain evidence="5">FSL F6-969</strain>
    </source>
</reference>
<sequence>MNNFTSSEAEQAVLGAVLLDPSIFPEIRLLPEHFFYKIPFKCF</sequence>
<name>W7C3W7_9LIST</name>
<gene>
    <name evidence="4" type="ORF">PCORN_13527</name>
</gene>
<keyword evidence="5" id="KW-1185">Reference proteome</keyword>
<dbReference type="GO" id="GO:0006260">
    <property type="term" value="P:DNA replication"/>
    <property type="evidence" value="ECO:0007669"/>
    <property type="project" value="UniProtKB-KW"/>
</dbReference>
<evidence type="ECO:0000313" key="5">
    <source>
        <dbReference type="Proteomes" id="UP000019254"/>
    </source>
</evidence>
<protein>
    <recommendedName>
        <fullName evidence="3">DNA helicase DnaB-like N-terminal domain-containing protein</fullName>
    </recommendedName>
</protein>
<dbReference type="Gene3D" id="1.10.860.10">
    <property type="entry name" value="DNAb Helicase, Chain A"/>
    <property type="match status" value="1"/>
</dbReference>
<keyword evidence="1" id="KW-0235">DNA replication</keyword>
<dbReference type="OrthoDB" id="2970604at2"/>
<dbReference type="EMBL" id="AODE01000026">
    <property type="protein sequence ID" value="EUJ27353.1"/>
    <property type="molecule type" value="Genomic_DNA"/>
</dbReference>
<dbReference type="Proteomes" id="UP000019254">
    <property type="component" value="Unassembled WGS sequence"/>
</dbReference>
<evidence type="ECO:0000256" key="2">
    <source>
        <dbReference type="ARBA" id="ARBA00023125"/>
    </source>
</evidence>
<dbReference type="GO" id="GO:0005524">
    <property type="term" value="F:ATP binding"/>
    <property type="evidence" value="ECO:0007669"/>
    <property type="project" value="InterPro"/>
</dbReference>
<evidence type="ECO:0000259" key="3">
    <source>
        <dbReference type="Pfam" id="PF00772"/>
    </source>
</evidence>
<evidence type="ECO:0000313" key="4">
    <source>
        <dbReference type="EMBL" id="EUJ27353.1"/>
    </source>
</evidence>